<feature type="region of interest" description="Disordered" evidence="2">
    <location>
        <begin position="188"/>
        <end position="308"/>
    </location>
</feature>
<organism evidence="4 5">
    <name type="scientific">Zygosaccharomyces rouxii</name>
    <dbReference type="NCBI Taxonomy" id="4956"/>
    <lineage>
        <taxon>Eukaryota</taxon>
        <taxon>Fungi</taxon>
        <taxon>Dikarya</taxon>
        <taxon>Ascomycota</taxon>
        <taxon>Saccharomycotina</taxon>
        <taxon>Saccharomycetes</taxon>
        <taxon>Saccharomycetales</taxon>
        <taxon>Saccharomycetaceae</taxon>
        <taxon>Zygosaccharomyces</taxon>
    </lineage>
</organism>
<dbReference type="PROSITE" id="PS51061">
    <property type="entry name" value="R3H"/>
    <property type="match status" value="1"/>
</dbReference>
<feature type="domain" description="R3H" evidence="3">
    <location>
        <begin position="34"/>
        <end position="96"/>
    </location>
</feature>
<feature type="compositionally biased region" description="Basic and acidic residues" evidence="2">
    <location>
        <begin position="138"/>
        <end position="149"/>
    </location>
</feature>
<reference evidence="4 5" key="1">
    <citation type="submission" date="2016-08" db="EMBL/GenBank/DDBJ databases">
        <title>Draft genome sequence of allopolyploid Zygosaccharomyces rouxii.</title>
        <authorList>
            <person name="Watanabe J."/>
            <person name="Uehara K."/>
            <person name="Mogi Y."/>
            <person name="Tsukioka Y."/>
        </authorList>
    </citation>
    <scope>NUCLEOTIDE SEQUENCE [LARGE SCALE GENOMIC DNA]</scope>
    <source>
        <strain evidence="4 5">NBRC 110957</strain>
    </source>
</reference>
<dbReference type="AlphaFoldDB" id="A0A1Q3AGQ4"/>
<dbReference type="InterPro" id="IPR051937">
    <property type="entry name" value="R3H_domain_containing"/>
</dbReference>
<feature type="compositionally biased region" description="Low complexity" evidence="2">
    <location>
        <begin position="272"/>
        <end position="287"/>
    </location>
</feature>
<evidence type="ECO:0000256" key="2">
    <source>
        <dbReference type="SAM" id="MobiDB-lite"/>
    </source>
</evidence>
<feature type="compositionally biased region" description="Low complexity" evidence="2">
    <location>
        <begin position="449"/>
        <end position="459"/>
    </location>
</feature>
<dbReference type="PANTHER" id="PTHR15672">
    <property type="entry name" value="CAMP-REGULATED PHOSPHOPROTEIN 21 RELATED R3H DOMAIN CONTAINING PROTEIN"/>
    <property type="match status" value="1"/>
</dbReference>
<dbReference type="Proteomes" id="UP000187013">
    <property type="component" value="Unassembled WGS sequence"/>
</dbReference>
<dbReference type="InterPro" id="IPR001374">
    <property type="entry name" value="R3H_dom"/>
</dbReference>
<feature type="compositionally biased region" description="Basic and acidic residues" evidence="2">
    <location>
        <begin position="188"/>
        <end position="198"/>
    </location>
</feature>
<dbReference type="SUPFAM" id="SSF82708">
    <property type="entry name" value="R3H domain"/>
    <property type="match status" value="1"/>
</dbReference>
<dbReference type="GO" id="GO:0006012">
    <property type="term" value="P:galactose metabolic process"/>
    <property type="evidence" value="ECO:0007669"/>
    <property type="project" value="TreeGrafter"/>
</dbReference>
<dbReference type="Pfam" id="PF01424">
    <property type="entry name" value="R3H"/>
    <property type="match status" value="1"/>
</dbReference>
<feature type="compositionally biased region" description="Low complexity" evidence="2">
    <location>
        <begin position="422"/>
        <end position="434"/>
    </location>
</feature>
<feature type="compositionally biased region" description="Acidic residues" evidence="2">
    <location>
        <begin position="207"/>
        <end position="227"/>
    </location>
</feature>
<dbReference type="SMART" id="SM00393">
    <property type="entry name" value="R3H"/>
    <property type="match status" value="1"/>
</dbReference>
<proteinExistence type="predicted"/>
<dbReference type="EMBL" id="BDGX01000045">
    <property type="protein sequence ID" value="GAV54917.1"/>
    <property type="molecule type" value="Genomic_DNA"/>
</dbReference>
<evidence type="ECO:0000256" key="1">
    <source>
        <dbReference type="ARBA" id="ARBA00022553"/>
    </source>
</evidence>
<dbReference type="OrthoDB" id="278430at2759"/>
<sequence length="472" mass="53253">MAMGSMEDNNPNNLLELGLTPAMITALFHKPHDRQFVIELENSIASFVNSNAESYELRPMNSYYRLLSHQVAEYHNLKHALARTHDNCVIIFKGDGFENMQGKPFLQDLQPMGFISYGSANVSANNSTNNKRYRILKRRDDQSHSDKDGNNSNDNNDGIKSGEEQGTKNKEYDDEAVKASLEQQRLEKEKKYEQKKQEIFSTPKLSDDDDEGDDNNNNDNDNEEENGILDNSSPQPYQFETSRYRFNSQETTQQQSEQYSQMRPHRQHDYANGYTNNHTNGNVNGNGRRNRKYHSFDNDPRRSSSNAAPQFQMPYFMYPTPPMAAANAGQPPPQFPIMYPAPFPVDGSNGYLAPFMYQPMPGFAPMAPKSGVTSAPTSGPYMTYPLPYPYGQLSAPPPPSSMMYRQFSTPHKSHGPRYPKYGRNNSRSSFSGRSTEGKSSQDDTLEGNSSTSTMASAATEVDELSEDMQKLI</sequence>
<name>A0A1Q3AGQ4_ZYGRO</name>
<dbReference type="PANTHER" id="PTHR15672:SF8">
    <property type="entry name" value="PROTEIN ENCORE"/>
    <property type="match status" value="1"/>
</dbReference>
<feature type="compositionally biased region" description="Low complexity" evidence="2">
    <location>
        <begin position="248"/>
        <end position="261"/>
    </location>
</feature>
<feature type="compositionally biased region" description="Polar residues" evidence="2">
    <location>
        <begin position="229"/>
        <end position="247"/>
    </location>
</feature>
<feature type="compositionally biased region" description="Low complexity" evidence="2">
    <location>
        <begin position="150"/>
        <end position="159"/>
    </location>
</feature>
<dbReference type="InterPro" id="IPR036867">
    <property type="entry name" value="R3H_dom_sf"/>
</dbReference>
<evidence type="ECO:0000313" key="4">
    <source>
        <dbReference type="EMBL" id="GAV54917.1"/>
    </source>
</evidence>
<evidence type="ECO:0000313" key="5">
    <source>
        <dbReference type="Proteomes" id="UP000187013"/>
    </source>
</evidence>
<protein>
    <recommendedName>
        <fullName evidence="3">R3H domain-containing protein</fullName>
    </recommendedName>
</protein>
<dbReference type="Gene3D" id="3.30.1370.50">
    <property type="entry name" value="R3H-like domain"/>
    <property type="match status" value="1"/>
</dbReference>
<gene>
    <name evidence="4" type="ORF">ZYGR_0AS02400</name>
</gene>
<accession>A0A1Q3AGQ4</accession>
<feature type="region of interest" description="Disordered" evidence="2">
    <location>
        <begin position="397"/>
        <end position="472"/>
    </location>
</feature>
<feature type="region of interest" description="Disordered" evidence="2">
    <location>
        <begin position="126"/>
        <end position="174"/>
    </location>
</feature>
<feature type="compositionally biased region" description="Basic and acidic residues" evidence="2">
    <location>
        <begin position="160"/>
        <end position="174"/>
    </location>
</feature>
<keyword evidence="1" id="KW-0597">Phosphoprotein</keyword>
<dbReference type="GO" id="GO:0003676">
    <property type="term" value="F:nucleic acid binding"/>
    <property type="evidence" value="ECO:0007669"/>
    <property type="project" value="UniProtKB-UniRule"/>
</dbReference>
<dbReference type="CDD" id="cd02642">
    <property type="entry name" value="R3H_encore_like"/>
    <property type="match status" value="1"/>
</dbReference>
<evidence type="ECO:0000259" key="3">
    <source>
        <dbReference type="PROSITE" id="PS51061"/>
    </source>
</evidence>
<comment type="caution">
    <text evidence="4">The sequence shown here is derived from an EMBL/GenBank/DDBJ whole genome shotgun (WGS) entry which is preliminary data.</text>
</comment>